<protein>
    <submittedName>
        <fullName evidence="2">Uncharacterized protein</fullName>
    </submittedName>
</protein>
<reference evidence="2" key="1">
    <citation type="submission" date="2020-06" db="EMBL/GenBank/DDBJ databases">
        <authorList>
            <consortium name="Plant Systems Biology data submission"/>
        </authorList>
    </citation>
    <scope>NUCLEOTIDE SEQUENCE</scope>
    <source>
        <strain evidence="2">D6</strain>
    </source>
</reference>
<dbReference type="Proteomes" id="UP001153069">
    <property type="component" value="Unassembled WGS sequence"/>
</dbReference>
<dbReference type="EMBL" id="CAICTM010000491">
    <property type="protein sequence ID" value="CAB9511585.1"/>
    <property type="molecule type" value="Genomic_DNA"/>
</dbReference>
<comment type="caution">
    <text evidence="2">The sequence shown here is derived from an EMBL/GenBank/DDBJ whole genome shotgun (WGS) entry which is preliminary data.</text>
</comment>
<proteinExistence type="predicted"/>
<dbReference type="AlphaFoldDB" id="A0A9N8HGM3"/>
<keyword evidence="3" id="KW-1185">Reference proteome</keyword>
<gene>
    <name evidence="2" type="ORF">SEMRO_492_G153810.1</name>
</gene>
<evidence type="ECO:0000256" key="1">
    <source>
        <dbReference type="SAM" id="SignalP"/>
    </source>
</evidence>
<sequence length="189" mass="20318">MLLFRSLLAAVWLSSLVNAGKLGLVSSSTALEDDGDHGHGGGKGGFCLEKGIHCKGGFVAEMGGCINCEGHVKAGFHKTCKADEMADDLERHIKGQVQDALMDDKVLFAPDDASRSMMEAYDDPAFVDSLEVGTEKTVEFGGYMMAGFGCKVTFKKTDKGIEKFADCGGKFHKGHGKKPWEEVDLEVSF</sequence>
<accession>A0A9N8HGM3</accession>
<name>A0A9N8HGM3_9STRA</name>
<feature type="chain" id="PRO_5040238554" evidence="1">
    <location>
        <begin position="20"/>
        <end position="189"/>
    </location>
</feature>
<feature type="signal peptide" evidence="1">
    <location>
        <begin position="1"/>
        <end position="19"/>
    </location>
</feature>
<organism evidence="2 3">
    <name type="scientific">Seminavis robusta</name>
    <dbReference type="NCBI Taxonomy" id="568900"/>
    <lineage>
        <taxon>Eukaryota</taxon>
        <taxon>Sar</taxon>
        <taxon>Stramenopiles</taxon>
        <taxon>Ochrophyta</taxon>
        <taxon>Bacillariophyta</taxon>
        <taxon>Bacillariophyceae</taxon>
        <taxon>Bacillariophycidae</taxon>
        <taxon>Naviculales</taxon>
        <taxon>Naviculaceae</taxon>
        <taxon>Seminavis</taxon>
    </lineage>
</organism>
<keyword evidence="1" id="KW-0732">Signal</keyword>
<evidence type="ECO:0000313" key="3">
    <source>
        <dbReference type="Proteomes" id="UP001153069"/>
    </source>
</evidence>
<evidence type="ECO:0000313" key="2">
    <source>
        <dbReference type="EMBL" id="CAB9511585.1"/>
    </source>
</evidence>